<organism evidence="9 10">
    <name type="scientific">Rhodohalobacter sulfatireducens</name>
    <dbReference type="NCBI Taxonomy" id="2911366"/>
    <lineage>
        <taxon>Bacteria</taxon>
        <taxon>Pseudomonadati</taxon>
        <taxon>Balneolota</taxon>
        <taxon>Balneolia</taxon>
        <taxon>Balneolales</taxon>
        <taxon>Balneolaceae</taxon>
        <taxon>Rhodohalobacter</taxon>
    </lineage>
</organism>
<feature type="transmembrane region" description="Helical" evidence="8">
    <location>
        <begin position="150"/>
        <end position="172"/>
    </location>
</feature>
<evidence type="ECO:0000313" key="10">
    <source>
        <dbReference type="Proteomes" id="UP001165366"/>
    </source>
</evidence>
<reference evidence="9" key="1">
    <citation type="submission" date="2022-01" db="EMBL/GenBank/DDBJ databases">
        <authorList>
            <person name="Wang Y."/>
        </authorList>
    </citation>
    <scope>NUCLEOTIDE SEQUENCE</scope>
    <source>
        <strain evidence="9">WB101</strain>
    </source>
</reference>
<keyword evidence="6 8" id="KW-1133">Transmembrane helix</keyword>
<keyword evidence="10" id="KW-1185">Reference proteome</keyword>
<evidence type="ECO:0000256" key="3">
    <source>
        <dbReference type="ARBA" id="ARBA00022448"/>
    </source>
</evidence>
<feature type="transmembrane region" description="Helical" evidence="8">
    <location>
        <begin position="238"/>
        <end position="259"/>
    </location>
</feature>
<dbReference type="PANTHER" id="PTHR21716:SF53">
    <property type="entry name" value="PERMEASE PERM-RELATED"/>
    <property type="match status" value="1"/>
</dbReference>
<evidence type="ECO:0000256" key="6">
    <source>
        <dbReference type="ARBA" id="ARBA00022989"/>
    </source>
</evidence>
<keyword evidence="4" id="KW-1003">Cell membrane</keyword>
<reference evidence="9" key="2">
    <citation type="submission" date="2024-05" db="EMBL/GenBank/DDBJ databases">
        <title>Rhodohalobacter halophilus gen. nov., sp. nov., a moderately halophilic member of the family Balneolaceae.</title>
        <authorList>
            <person name="Xia J."/>
        </authorList>
    </citation>
    <scope>NUCLEOTIDE SEQUENCE</scope>
    <source>
        <strain evidence="9">WB101</strain>
    </source>
</reference>
<proteinExistence type="inferred from homology"/>
<evidence type="ECO:0000256" key="2">
    <source>
        <dbReference type="ARBA" id="ARBA00009773"/>
    </source>
</evidence>
<dbReference type="PANTHER" id="PTHR21716">
    <property type="entry name" value="TRANSMEMBRANE PROTEIN"/>
    <property type="match status" value="1"/>
</dbReference>
<dbReference type="RefSeq" id="WP_237854509.1">
    <property type="nucleotide sequence ID" value="NZ_JAKLWS010000013.1"/>
</dbReference>
<evidence type="ECO:0000256" key="8">
    <source>
        <dbReference type="SAM" id="Phobius"/>
    </source>
</evidence>
<dbReference type="EMBL" id="JAKLWS010000013">
    <property type="protein sequence ID" value="MCG2589152.1"/>
    <property type="molecule type" value="Genomic_DNA"/>
</dbReference>
<evidence type="ECO:0000256" key="5">
    <source>
        <dbReference type="ARBA" id="ARBA00022692"/>
    </source>
</evidence>
<comment type="similarity">
    <text evidence="2">Belongs to the autoinducer-2 exporter (AI-2E) (TC 2.A.86) family.</text>
</comment>
<gene>
    <name evidence="9" type="ORF">L6773_11280</name>
</gene>
<feature type="transmembrane region" description="Helical" evidence="8">
    <location>
        <begin position="271"/>
        <end position="287"/>
    </location>
</feature>
<feature type="transmembrane region" description="Helical" evidence="8">
    <location>
        <begin position="34"/>
        <end position="51"/>
    </location>
</feature>
<evidence type="ECO:0000256" key="1">
    <source>
        <dbReference type="ARBA" id="ARBA00004651"/>
    </source>
</evidence>
<keyword evidence="7 8" id="KW-0472">Membrane</keyword>
<keyword evidence="5 8" id="KW-0812">Transmembrane</keyword>
<evidence type="ECO:0000256" key="4">
    <source>
        <dbReference type="ARBA" id="ARBA00022475"/>
    </source>
</evidence>
<protein>
    <submittedName>
        <fullName evidence="9">AI-2E family transporter</fullName>
    </submittedName>
</protein>
<comment type="subcellular location">
    <subcellularLocation>
        <location evidence="1">Cell membrane</location>
        <topology evidence="1">Multi-pass membrane protein</topology>
    </subcellularLocation>
</comment>
<accession>A0ABS9KE67</accession>
<comment type="caution">
    <text evidence="9">The sequence shown here is derived from an EMBL/GenBank/DDBJ whole genome shotgun (WGS) entry which is preliminary data.</text>
</comment>
<dbReference type="Pfam" id="PF01594">
    <property type="entry name" value="AI-2E_transport"/>
    <property type="match status" value="1"/>
</dbReference>
<keyword evidence="3" id="KW-0813">Transport</keyword>
<evidence type="ECO:0000313" key="9">
    <source>
        <dbReference type="EMBL" id="MCG2589152.1"/>
    </source>
</evidence>
<feature type="transmembrane region" description="Helical" evidence="8">
    <location>
        <begin position="212"/>
        <end position="232"/>
    </location>
</feature>
<feature type="transmembrane region" description="Helical" evidence="8">
    <location>
        <begin position="307"/>
        <end position="334"/>
    </location>
</feature>
<feature type="transmembrane region" description="Helical" evidence="8">
    <location>
        <begin position="12"/>
        <end position="28"/>
    </location>
</feature>
<name>A0ABS9KE67_9BACT</name>
<feature type="transmembrane region" description="Helical" evidence="8">
    <location>
        <begin position="63"/>
        <end position="88"/>
    </location>
</feature>
<dbReference type="InterPro" id="IPR002549">
    <property type="entry name" value="AI-2E-like"/>
</dbReference>
<evidence type="ECO:0000256" key="7">
    <source>
        <dbReference type="ARBA" id="ARBA00023136"/>
    </source>
</evidence>
<sequence>MLRNLTLEKVVKSFLFAAGVLLVGLILYNYSSLAVYAIIALIFSYLLEPFVNRMQAAGMSRTVAIALTLTTVLLIVIWISTSIIPMVANRMAILTRQLQSENLVIIAQQVETHLRNYFNFIPTGYLEENVTGFIEDIFNFGRLSNVLGNVISIFTNLFAAFLVIPFATFFFLKDGYKIRRDLMKMVPNKYFETTLSLIDKIESRLGYYFRSVLLQCTLVGVASWLALSVAGLNNAGTVGIIIGVANTIPYFGPVIGYLISILISIIETGDFSLVIPCILAVMFAQILDNVVLQPLIFSKSADMHPVAILFIILIGAQTAGILGMLVAIPIATIIKITVNQIIWSFNNYQVFRENKRPFKPIIQGSDLTDIDSNAD</sequence>
<dbReference type="Proteomes" id="UP001165366">
    <property type="component" value="Unassembled WGS sequence"/>
</dbReference>